<dbReference type="CDD" id="cd07561">
    <property type="entry name" value="Peptidase_S41_CPP_like"/>
    <property type="match status" value="1"/>
</dbReference>
<comment type="caution">
    <text evidence="3">The sequence shown here is derived from an EMBL/GenBank/DDBJ whole genome shotgun (WGS) entry which is preliminary data.</text>
</comment>
<dbReference type="InterPro" id="IPR041613">
    <property type="entry name" value="Pept_S41_N"/>
</dbReference>
<dbReference type="Gene3D" id="2.30.42.10">
    <property type="match status" value="1"/>
</dbReference>
<dbReference type="Pfam" id="PF18294">
    <property type="entry name" value="Pept_S41_N"/>
    <property type="match status" value="1"/>
</dbReference>
<dbReference type="SUPFAM" id="SSF50156">
    <property type="entry name" value="PDZ domain-like"/>
    <property type="match status" value="1"/>
</dbReference>
<name>A0ABM9GMC0_9GAMM</name>
<protein>
    <recommendedName>
        <fullName evidence="5">PDZ domain-containing protein</fullName>
    </recommendedName>
</protein>
<evidence type="ECO:0000259" key="1">
    <source>
        <dbReference type="Pfam" id="PF03572"/>
    </source>
</evidence>
<dbReference type="Gene3D" id="3.30.750.170">
    <property type="match status" value="1"/>
</dbReference>
<dbReference type="PANTHER" id="PTHR32060:SF30">
    <property type="entry name" value="CARBOXY-TERMINAL PROCESSING PROTEASE CTPA"/>
    <property type="match status" value="1"/>
</dbReference>
<feature type="domain" description="Tail specific protease" evidence="1">
    <location>
        <begin position="266"/>
        <end position="417"/>
    </location>
</feature>
<proteinExistence type="predicted"/>
<dbReference type="PANTHER" id="PTHR32060">
    <property type="entry name" value="TAIL-SPECIFIC PROTEASE"/>
    <property type="match status" value="1"/>
</dbReference>
<evidence type="ECO:0000259" key="2">
    <source>
        <dbReference type="Pfam" id="PF18294"/>
    </source>
</evidence>
<dbReference type="InterPro" id="IPR005151">
    <property type="entry name" value="Tail-specific_protease"/>
</dbReference>
<dbReference type="SUPFAM" id="SSF52096">
    <property type="entry name" value="ClpP/crotonase"/>
    <property type="match status" value="1"/>
</dbReference>
<dbReference type="EMBL" id="CAMAPD010000019">
    <property type="protein sequence ID" value="CAH9065633.1"/>
    <property type="molecule type" value="Genomic_DNA"/>
</dbReference>
<dbReference type="InterPro" id="IPR029045">
    <property type="entry name" value="ClpP/crotonase-like_dom_sf"/>
</dbReference>
<dbReference type="RefSeq" id="WP_261594690.1">
    <property type="nucleotide sequence ID" value="NZ_CAMAPD010000019.1"/>
</dbReference>
<reference evidence="3 4" key="1">
    <citation type="submission" date="2022-07" db="EMBL/GenBank/DDBJ databases">
        <authorList>
            <person name="Criscuolo A."/>
        </authorList>
    </citation>
    <scope>NUCLEOTIDE SEQUENCE [LARGE SCALE GENOMIC DNA]</scope>
    <source>
        <strain evidence="4">CIP 111951</strain>
    </source>
</reference>
<feature type="domain" description="Peptidase S41 N-terminal" evidence="2">
    <location>
        <begin position="97"/>
        <end position="127"/>
    </location>
</feature>
<sequence>MKNSNTVIALLGLILISFALSGCGGGGNTSTPSSDEVTTPVSPPSEIWSAGSFAPASNYANFCANPRQGIDPFENTAYPDKAGSMMLEKLWLRSFSHETYLWYDELPDPNPNTFSSTLAYFNSLKTSARTPSGKEKDEFHFSQSYEEFKKESQSGVVASYGVRWAFINRTPPRVIRVAYTQNDSPAQFAGLERGDTIIAIDGIDINASSANDINTINAALSPIAGDTHTFSLLKKGAIVEQVTLTAGDIESTPVRTFNVINVDGRDVGYLQFNQFISVGQRPLINVFQQFANQSIDELVLDLRYNGGGLVNMASQLAYMIAGPTLTEAGPSNSGKVFSYTTYNDKRAADNQALNFDYRVIDWERQVYTDETLPSINLNKIYVLTTQSTCSASELVINALQGIDVEVVVIGSSTCGKPYGFFPTPNCGQVYYTVQFRSENAKRFGEYADGFLPVPASTNNTELGLSNRVSGCSVNDDFSQPLGSPSEALFSAALNYINTGQCPQQSAARPQQQSTQFTFDGPAIATPQQLPKIGALILPIRESK</sequence>
<dbReference type="PROSITE" id="PS51257">
    <property type="entry name" value="PROKAR_LIPOPROTEIN"/>
    <property type="match status" value="1"/>
</dbReference>
<accession>A0ABM9GMC0</accession>
<organism evidence="3 4">
    <name type="scientific">Pseudoalteromonas holothuriae</name>
    <dbReference type="NCBI Taxonomy" id="2963714"/>
    <lineage>
        <taxon>Bacteria</taxon>
        <taxon>Pseudomonadati</taxon>
        <taxon>Pseudomonadota</taxon>
        <taxon>Gammaproteobacteria</taxon>
        <taxon>Alteromonadales</taxon>
        <taxon>Pseudoalteromonadaceae</taxon>
        <taxon>Pseudoalteromonas</taxon>
    </lineage>
</organism>
<evidence type="ECO:0008006" key="5">
    <source>
        <dbReference type="Google" id="ProtNLM"/>
    </source>
</evidence>
<gene>
    <name evidence="3" type="ORF">PSECIP111951_03404</name>
</gene>
<evidence type="ECO:0000313" key="4">
    <source>
        <dbReference type="Proteomes" id="UP001152485"/>
    </source>
</evidence>
<evidence type="ECO:0000313" key="3">
    <source>
        <dbReference type="EMBL" id="CAH9065633.1"/>
    </source>
</evidence>
<dbReference type="Proteomes" id="UP001152485">
    <property type="component" value="Unassembled WGS sequence"/>
</dbReference>
<dbReference type="Pfam" id="PF03572">
    <property type="entry name" value="Peptidase_S41"/>
    <property type="match status" value="1"/>
</dbReference>
<dbReference type="Gene3D" id="3.90.226.10">
    <property type="entry name" value="2-enoyl-CoA Hydratase, Chain A, domain 1"/>
    <property type="match status" value="1"/>
</dbReference>
<dbReference type="InterPro" id="IPR036034">
    <property type="entry name" value="PDZ_sf"/>
</dbReference>